<accession>A0A4Y8D0J2</accession>
<comment type="caution">
    <text evidence="1">The sequence shown here is derived from an EMBL/GenBank/DDBJ whole genome shotgun (WGS) entry which is preliminary data.</text>
</comment>
<evidence type="ECO:0000313" key="1">
    <source>
        <dbReference type="EMBL" id="TEY56443.1"/>
    </source>
</evidence>
<proteinExistence type="predicted"/>
<sequence length="65" mass="8020">MMYMPIATSKERKKRRKMRYHDRIKPIYLIYAKTWMSRNPNMERNKRNMPDVVLLEAFALKAMKK</sequence>
<organism evidence="1 2">
    <name type="scientific">Botryotinia calthae</name>
    <dbReference type="NCBI Taxonomy" id="38488"/>
    <lineage>
        <taxon>Eukaryota</taxon>
        <taxon>Fungi</taxon>
        <taxon>Dikarya</taxon>
        <taxon>Ascomycota</taxon>
        <taxon>Pezizomycotina</taxon>
        <taxon>Leotiomycetes</taxon>
        <taxon>Helotiales</taxon>
        <taxon>Sclerotiniaceae</taxon>
        <taxon>Botryotinia</taxon>
    </lineage>
</organism>
<dbReference type="AlphaFoldDB" id="A0A4Y8D0J2"/>
<gene>
    <name evidence="1" type="ORF">BOTCAL_0225g00230</name>
</gene>
<protein>
    <submittedName>
        <fullName evidence="1">Uncharacterized protein</fullName>
    </submittedName>
</protein>
<evidence type="ECO:0000313" key="2">
    <source>
        <dbReference type="Proteomes" id="UP000297299"/>
    </source>
</evidence>
<dbReference type="EMBL" id="PHWZ01000225">
    <property type="protein sequence ID" value="TEY56443.1"/>
    <property type="molecule type" value="Genomic_DNA"/>
</dbReference>
<reference evidence="1 2" key="1">
    <citation type="submission" date="2017-11" db="EMBL/GenBank/DDBJ databases">
        <title>Comparative genomics of Botrytis spp.</title>
        <authorList>
            <person name="Valero-Jimenez C.A."/>
            <person name="Tapia P."/>
            <person name="Veloso J."/>
            <person name="Silva-Moreno E."/>
            <person name="Staats M."/>
            <person name="Valdes J.H."/>
            <person name="Van Kan J.A.L."/>
        </authorList>
    </citation>
    <scope>NUCLEOTIDE SEQUENCE [LARGE SCALE GENOMIC DNA]</scope>
    <source>
        <strain evidence="1 2">MUCL2830</strain>
    </source>
</reference>
<name>A0A4Y8D0J2_9HELO</name>
<dbReference type="Proteomes" id="UP000297299">
    <property type="component" value="Unassembled WGS sequence"/>
</dbReference>
<keyword evidence="2" id="KW-1185">Reference proteome</keyword>